<dbReference type="EnsemblPlants" id="Kaladp0071s0364.1.v1.1">
    <property type="protein sequence ID" value="Kaladp0071s0364.1.v1.1"/>
    <property type="gene ID" value="Kaladp0071s0364.v1.1"/>
</dbReference>
<dbReference type="AlphaFoldDB" id="A0A7N1A1G4"/>
<evidence type="ECO:0000313" key="2">
    <source>
        <dbReference type="Proteomes" id="UP000594263"/>
    </source>
</evidence>
<reference evidence="1" key="1">
    <citation type="submission" date="2021-01" db="UniProtKB">
        <authorList>
            <consortium name="EnsemblPlants"/>
        </authorList>
    </citation>
    <scope>IDENTIFICATION</scope>
</reference>
<evidence type="ECO:0000313" key="1">
    <source>
        <dbReference type="EnsemblPlants" id="Kaladp0071s0364.1.v1.1"/>
    </source>
</evidence>
<dbReference type="Proteomes" id="UP000594263">
    <property type="component" value="Unplaced"/>
</dbReference>
<keyword evidence="2" id="KW-1185">Reference proteome</keyword>
<accession>A0A7N1A1G4</accession>
<protein>
    <submittedName>
        <fullName evidence="1">Uncharacterized protein</fullName>
    </submittedName>
</protein>
<proteinExistence type="predicted"/>
<organism evidence="1 2">
    <name type="scientific">Kalanchoe fedtschenkoi</name>
    <name type="common">Lavender scallops</name>
    <name type="synonym">South American air plant</name>
    <dbReference type="NCBI Taxonomy" id="63787"/>
    <lineage>
        <taxon>Eukaryota</taxon>
        <taxon>Viridiplantae</taxon>
        <taxon>Streptophyta</taxon>
        <taxon>Embryophyta</taxon>
        <taxon>Tracheophyta</taxon>
        <taxon>Spermatophyta</taxon>
        <taxon>Magnoliopsida</taxon>
        <taxon>eudicotyledons</taxon>
        <taxon>Gunneridae</taxon>
        <taxon>Pentapetalae</taxon>
        <taxon>Saxifragales</taxon>
        <taxon>Crassulaceae</taxon>
        <taxon>Kalanchoe</taxon>
    </lineage>
</organism>
<sequence length="74" mass="8524">MRMQIRTVRTSAFVSWFSTTELLSDQEFAEDTALRSTNMVADISSFATLRSWQRRLVNGSEAEINTCPIWQQCC</sequence>
<name>A0A7N1A1G4_KALFE</name>
<dbReference type="Gramene" id="Kaladp0071s0364.1.v1.1">
    <property type="protein sequence ID" value="Kaladp0071s0364.1.v1.1"/>
    <property type="gene ID" value="Kaladp0071s0364.v1.1"/>
</dbReference>